<evidence type="ECO:0000313" key="1">
    <source>
        <dbReference type="EMBL" id="AFL66890.1"/>
    </source>
</evidence>
<accession>I3XSG6</accession>
<organism evidence="1 2">
    <name type="scientific">Desulfurococcus amylolyticus DSM 16532</name>
    <dbReference type="NCBI Taxonomy" id="768672"/>
    <lineage>
        <taxon>Archaea</taxon>
        <taxon>Thermoproteota</taxon>
        <taxon>Thermoprotei</taxon>
        <taxon>Desulfurococcales</taxon>
        <taxon>Desulfurococcaceae</taxon>
        <taxon>Desulfurococcus</taxon>
    </lineage>
</organism>
<gene>
    <name evidence="1" type="ORF">Desfe_1008</name>
</gene>
<evidence type="ECO:0000313" key="2">
    <source>
        <dbReference type="Proteomes" id="UP000006175"/>
    </source>
</evidence>
<protein>
    <submittedName>
        <fullName evidence="1">Uncharacterized protein</fullName>
    </submittedName>
</protein>
<keyword evidence="2" id="KW-1185">Reference proteome</keyword>
<dbReference type="OrthoDB" id="377029at2157"/>
<dbReference type="Proteomes" id="UP000006175">
    <property type="component" value="Chromosome"/>
</dbReference>
<sequence length="73" mass="8564">MPKTISVLLRRELLKHDVELLDIYRFKDKEFVRVKDRVAGRVVLYAPKIRLSSVTSREDLARIVDEIASVLRK</sequence>
<proteinExistence type="predicted"/>
<dbReference type="RefSeq" id="WP_014767786.1">
    <property type="nucleotide sequence ID" value="NC_018001.1"/>
</dbReference>
<dbReference type="AlphaFoldDB" id="I3XSG6"/>
<dbReference type="EMBL" id="CP003321">
    <property type="protein sequence ID" value="AFL66890.1"/>
    <property type="molecule type" value="Genomic_DNA"/>
</dbReference>
<dbReference type="KEGG" id="dfd:Desfe_1008"/>
<dbReference type="HOGENOM" id="CLU_197255_0_0_2"/>
<dbReference type="eggNOG" id="arCOG08852">
    <property type="taxonomic scope" value="Archaea"/>
</dbReference>
<reference evidence="1 2" key="1">
    <citation type="journal article" date="2012" name="J. Bacteriol.">
        <title>Complete Genome Sequence of Desulfurococcus fermentans, a Hyperthermophilic Cellulolytic Crenarchaeon Isolated from a Freshwater Hot Spring in Kamchatka, Russia.</title>
        <authorList>
            <person name="Susanti D."/>
            <person name="Johnson E.F."/>
            <person name="Rodriguez J.R."/>
            <person name="Anderson I."/>
            <person name="Perevalova A.A."/>
            <person name="Kyrpides N."/>
            <person name="Lucas S."/>
            <person name="Han J."/>
            <person name="Lapidus A."/>
            <person name="Cheng J.F."/>
            <person name="Goodwin L."/>
            <person name="Pitluck S."/>
            <person name="Mavrommatis K."/>
            <person name="Peters L."/>
            <person name="Land M.L."/>
            <person name="Hauser L."/>
            <person name="Gopalan V."/>
            <person name="Chan P.P."/>
            <person name="Lowe T.M."/>
            <person name="Atomi H."/>
            <person name="Bonch-Osmolovskaya E.A."/>
            <person name="Woyke T."/>
            <person name="Mukhopadhyay B."/>
        </authorList>
    </citation>
    <scope>NUCLEOTIDE SEQUENCE [LARGE SCALE GENOMIC DNA]</scope>
    <source>
        <strain evidence="1 2">DSM 16532</strain>
    </source>
</reference>
<dbReference type="GeneID" id="13061386"/>
<name>I3XSG6_DESAM</name>